<evidence type="ECO:0000256" key="1">
    <source>
        <dbReference type="SAM" id="SignalP"/>
    </source>
</evidence>
<accession>A0A229SLZ8</accession>
<evidence type="ECO:0000313" key="2">
    <source>
        <dbReference type="EMBL" id="OXM60027.1"/>
    </source>
</evidence>
<reference evidence="3" key="1">
    <citation type="submission" date="2017-07" db="EMBL/GenBank/DDBJ databases">
        <title>Comparative genome mining reveals phylogenetic distribution patterns of secondary metabolites in Amycolatopsis.</title>
        <authorList>
            <person name="Adamek M."/>
            <person name="Alanjary M."/>
            <person name="Sales-Ortells H."/>
            <person name="Goodfellow M."/>
            <person name="Bull A.T."/>
            <person name="Kalinowski J."/>
            <person name="Ziemert N."/>
        </authorList>
    </citation>
    <scope>NUCLEOTIDE SEQUENCE [LARGE SCALE GENOMIC DNA]</scope>
    <source>
        <strain evidence="3">H5</strain>
    </source>
</reference>
<evidence type="ECO:0000313" key="3">
    <source>
        <dbReference type="Proteomes" id="UP000215199"/>
    </source>
</evidence>
<feature type="chain" id="PRO_5013189436" description="Secreted protein" evidence="1">
    <location>
        <begin position="29"/>
        <end position="104"/>
    </location>
</feature>
<gene>
    <name evidence="2" type="ORF">CF165_44865</name>
</gene>
<organism evidence="2 3">
    <name type="scientific">Amycolatopsis vastitatis</name>
    <dbReference type="NCBI Taxonomy" id="1905142"/>
    <lineage>
        <taxon>Bacteria</taxon>
        <taxon>Bacillati</taxon>
        <taxon>Actinomycetota</taxon>
        <taxon>Actinomycetes</taxon>
        <taxon>Pseudonocardiales</taxon>
        <taxon>Pseudonocardiaceae</taxon>
        <taxon>Amycolatopsis</taxon>
    </lineage>
</organism>
<comment type="caution">
    <text evidence="2">The sequence shown here is derived from an EMBL/GenBank/DDBJ whole genome shotgun (WGS) entry which is preliminary data.</text>
</comment>
<dbReference type="EMBL" id="NMUL01000067">
    <property type="protein sequence ID" value="OXM60027.1"/>
    <property type="molecule type" value="Genomic_DNA"/>
</dbReference>
<name>A0A229SLZ8_9PSEU</name>
<keyword evidence="1" id="KW-0732">Signal</keyword>
<feature type="signal peptide" evidence="1">
    <location>
        <begin position="1"/>
        <end position="28"/>
    </location>
</feature>
<protein>
    <recommendedName>
        <fullName evidence="4">Secreted protein</fullName>
    </recommendedName>
</protein>
<keyword evidence="3" id="KW-1185">Reference proteome</keyword>
<dbReference type="AlphaFoldDB" id="A0A229SLZ8"/>
<evidence type="ECO:0008006" key="4">
    <source>
        <dbReference type="Google" id="ProtNLM"/>
    </source>
</evidence>
<proteinExistence type="predicted"/>
<sequence>MMRLATLSAAAGAAAFILAGPVAPTAQANAMYPDDCTVTNDTPVPTRDMTCTGRPAGQRWQIVLNCTIGQSDRDVAGTVVTGNGTSVGHCPPNTRSVFVWFQTV</sequence>
<dbReference type="Proteomes" id="UP000215199">
    <property type="component" value="Unassembled WGS sequence"/>
</dbReference>